<keyword evidence="8" id="KW-1185">Reference proteome</keyword>
<evidence type="ECO:0000256" key="3">
    <source>
        <dbReference type="ARBA" id="ARBA00022803"/>
    </source>
</evidence>
<name>A0A812D2C6_ACAPH</name>
<reference evidence="7" key="1">
    <citation type="submission" date="2021-01" db="EMBL/GenBank/DDBJ databases">
        <authorList>
            <person name="Li R."/>
            <person name="Bekaert M."/>
        </authorList>
    </citation>
    <scope>NUCLEOTIDE SEQUENCE</scope>
    <source>
        <strain evidence="7">Farmed</strain>
    </source>
</reference>
<dbReference type="EMBL" id="CAHIKZ030002225">
    <property type="protein sequence ID" value="CAE1283305.1"/>
    <property type="molecule type" value="Genomic_DNA"/>
</dbReference>
<comment type="caution">
    <text evidence="7">The sequence shown here is derived from an EMBL/GenBank/DDBJ whole genome shotgun (WGS) entry which is preliminary data.</text>
</comment>
<dbReference type="PROSITE" id="PS50059">
    <property type="entry name" value="FKBP_PPIASE"/>
    <property type="match status" value="1"/>
</dbReference>
<dbReference type="EC" id="5.2.1.8" evidence="4"/>
<dbReference type="SUPFAM" id="SSF48452">
    <property type="entry name" value="TPR-like"/>
    <property type="match status" value="1"/>
</dbReference>
<evidence type="ECO:0000259" key="6">
    <source>
        <dbReference type="PROSITE" id="PS50059"/>
    </source>
</evidence>
<dbReference type="SMART" id="SM00028">
    <property type="entry name" value="TPR"/>
    <property type="match status" value="3"/>
</dbReference>
<evidence type="ECO:0000256" key="2">
    <source>
        <dbReference type="ARBA" id="ARBA00022737"/>
    </source>
</evidence>
<organism evidence="7 8">
    <name type="scientific">Acanthosepion pharaonis</name>
    <name type="common">Pharaoh cuttlefish</name>
    <name type="synonym">Sepia pharaonis</name>
    <dbReference type="NCBI Taxonomy" id="158019"/>
    <lineage>
        <taxon>Eukaryota</taxon>
        <taxon>Metazoa</taxon>
        <taxon>Spiralia</taxon>
        <taxon>Lophotrochozoa</taxon>
        <taxon>Mollusca</taxon>
        <taxon>Cephalopoda</taxon>
        <taxon>Coleoidea</taxon>
        <taxon>Decapodiformes</taxon>
        <taxon>Sepiida</taxon>
        <taxon>Sepiina</taxon>
        <taxon>Sepiidae</taxon>
        <taxon>Acanthosepion</taxon>
    </lineage>
</organism>
<feature type="repeat" description="TPR" evidence="5">
    <location>
        <begin position="308"/>
        <end position="341"/>
    </location>
</feature>
<feature type="domain" description="PPIase FKBP-type" evidence="6">
    <location>
        <begin position="108"/>
        <end position="197"/>
    </location>
</feature>
<dbReference type="SUPFAM" id="SSF54534">
    <property type="entry name" value="FKBP-like"/>
    <property type="match status" value="1"/>
</dbReference>
<keyword evidence="3 5" id="KW-0802">TPR repeat</keyword>
<dbReference type="Gene3D" id="3.10.50.40">
    <property type="match status" value="1"/>
</dbReference>
<evidence type="ECO:0000256" key="5">
    <source>
        <dbReference type="PROSITE-ProRule" id="PRU00339"/>
    </source>
</evidence>
<dbReference type="Proteomes" id="UP000597762">
    <property type="component" value="Unassembled WGS sequence"/>
</dbReference>
<dbReference type="InterPro" id="IPR046357">
    <property type="entry name" value="PPIase_dom_sf"/>
</dbReference>
<dbReference type="PANTHER" id="PTHR46674">
    <property type="entry name" value="INACTIVE PEPTIDYL-PROLYL CIS-TRANS ISOMERASE FKBP6"/>
    <property type="match status" value="1"/>
</dbReference>
<sequence length="471" mass="53954">MEDMLNLDMSNLQLKNGITLAELSSGSEFELQKEDTFYDIKENDQLNKEEFDRIYNSNSHSDEEDLNPIDLASTSFQEIAKNMKNISPDGGVMKKLLKRGYGPLVAENSIIDVHYNAYFEYSDDPFDSSHLRNQSFKYKMGSGRAIPGWEIALLTMSKGEKSRFLIRPDYGFREIGCPPRVPQNATALFIIELLNISDQIGINDFYLLNEDDRHQVSFDYINKLVHSEKLQGTKFFTQKQFKKAFNKYKQAANLLESCHLESDKEERECQRILVDLNLNMALCCLRLTHSTRAITYSRKVLNMDKNNAKALFRLGQAFHQLGQFNEAKKYLCKAQKILPKDSSIQKELKQVKENEQKFQFIEADVYKKMLSGLETNKKDVSTAESPVSESDAVSKEFQNSVTKYLENFADDKCQDECPLPTYSMSEAEMNFVLETVHSMSLNVVQSGSGQNSTIRITKNIPSFQDEQVLLS</sequence>
<dbReference type="InterPro" id="IPR042282">
    <property type="entry name" value="FKBP6/shu"/>
</dbReference>
<dbReference type="GO" id="GO:0003755">
    <property type="term" value="F:peptidyl-prolyl cis-trans isomerase activity"/>
    <property type="evidence" value="ECO:0007669"/>
    <property type="project" value="UniProtKB-KW"/>
</dbReference>
<protein>
    <recommendedName>
        <fullName evidence="4">peptidylprolyl isomerase</fullName>
        <ecNumber evidence="4">5.2.1.8</ecNumber>
    </recommendedName>
</protein>
<dbReference type="Pfam" id="PF00254">
    <property type="entry name" value="FKBP_C"/>
    <property type="match status" value="1"/>
</dbReference>
<evidence type="ECO:0000313" key="7">
    <source>
        <dbReference type="EMBL" id="CAE1283305.1"/>
    </source>
</evidence>
<comment type="similarity">
    <text evidence="1">Belongs to the FKBP6 family.</text>
</comment>
<evidence type="ECO:0000256" key="1">
    <source>
        <dbReference type="ARBA" id="ARBA00009648"/>
    </source>
</evidence>
<dbReference type="GO" id="GO:0034587">
    <property type="term" value="P:piRNA processing"/>
    <property type="evidence" value="ECO:0007669"/>
    <property type="project" value="TreeGrafter"/>
</dbReference>
<dbReference type="OrthoDB" id="8116123at2759"/>
<dbReference type="GO" id="GO:0007283">
    <property type="term" value="P:spermatogenesis"/>
    <property type="evidence" value="ECO:0007669"/>
    <property type="project" value="TreeGrafter"/>
</dbReference>
<dbReference type="AlphaFoldDB" id="A0A812D2C6"/>
<dbReference type="PANTHER" id="PTHR46674:SF1">
    <property type="entry name" value="INACTIVE PEPTIDYL-PROLYL CIS-TRANS ISOMERASE FKBP6"/>
    <property type="match status" value="1"/>
</dbReference>
<dbReference type="Gene3D" id="1.25.40.10">
    <property type="entry name" value="Tetratricopeptide repeat domain"/>
    <property type="match status" value="1"/>
</dbReference>
<keyword evidence="4 7" id="KW-0413">Isomerase</keyword>
<dbReference type="InterPro" id="IPR011990">
    <property type="entry name" value="TPR-like_helical_dom_sf"/>
</dbReference>
<keyword evidence="2" id="KW-0677">Repeat</keyword>
<accession>A0A812D2C6</accession>
<dbReference type="GO" id="GO:0051879">
    <property type="term" value="F:Hsp90 protein binding"/>
    <property type="evidence" value="ECO:0007669"/>
    <property type="project" value="TreeGrafter"/>
</dbReference>
<proteinExistence type="inferred from homology"/>
<dbReference type="InterPro" id="IPR019734">
    <property type="entry name" value="TPR_rpt"/>
</dbReference>
<dbReference type="InterPro" id="IPR001179">
    <property type="entry name" value="PPIase_FKBP_dom"/>
</dbReference>
<dbReference type="Pfam" id="PF13181">
    <property type="entry name" value="TPR_8"/>
    <property type="match status" value="1"/>
</dbReference>
<dbReference type="PROSITE" id="PS50005">
    <property type="entry name" value="TPR"/>
    <property type="match status" value="1"/>
</dbReference>
<evidence type="ECO:0000313" key="8">
    <source>
        <dbReference type="Proteomes" id="UP000597762"/>
    </source>
</evidence>
<gene>
    <name evidence="7" type="ORF">SPHA_43970</name>
</gene>
<comment type="catalytic activity">
    <reaction evidence="4">
        <text>[protein]-peptidylproline (omega=180) = [protein]-peptidylproline (omega=0)</text>
        <dbReference type="Rhea" id="RHEA:16237"/>
        <dbReference type="Rhea" id="RHEA-COMP:10747"/>
        <dbReference type="Rhea" id="RHEA-COMP:10748"/>
        <dbReference type="ChEBI" id="CHEBI:83833"/>
        <dbReference type="ChEBI" id="CHEBI:83834"/>
        <dbReference type="EC" id="5.2.1.8"/>
    </reaction>
</comment>
<dbReference type="GO" id="GO:0005737">
    <property type="term" value="C:cytoplasm"/>
    <property type="evidence" value="ECO:0007669"/>
    <property type="project" value="TreeGrafter"/>
</dbReference>
<keyword evidence="4" id="KW-0697">Rotamase</keyword>
<evidence type="ECO:0000256" key="4">
    <source>
        <dbReference type="PROSITE-ProRule" id="PRU00277"/>
    </source>
</evidence>